<dbReference type="RefSeq" id="WP_107036633.1">
    <property type="nucleotide sequence ID" value="NZ_CP098825.1"/>
</dbReference>
<organism evidence="2 3">
    <name type="scientific">Paramuribaculum intestinale</name>
    <dbReference type="NCBI Taxonomy" id="2094151"/>
    <lineage>
        <taxon>Bacteria</taxon>
        <taxon>Pseudomonadati</taxon>
        <taxon>Bacteroidota</taxon>
        <taxon>Bacteroidia</taxon>
        <taxon>Bacteroidales</taxon>
        <taxon>Muribaculaceae</taxon>
        <taxon>Paramuribaculum</taxon>
    </lineage>
</organism>
<evidence type="ECO:0000259" key="1">
    <source>
        <dbReference type="Pfam" id="PF12728"/>
    </source>
</evidence>
<sequence length="96" mass="11436">MEVVQIEKEVLDMMFERMAYLHDMIHTLFDRLRDKKPRDWLTLEETAEILNISTRQVRNLQNGGRIGFIRHGRKCCYKAEDVYAIIIKSLCLHQIS</sequence>
<evidence type="ECO:0000313" key="2">
    <source>
        <dbReference type="EMBL" id="PWB06445.1"/>
    </source>
</evidence>
<proteinExistence type="predicted"/>
<dbReference type="Proteomes" id="UP000244925">
    <property type="component" value="Unassembled WGS sequence"/>
</dbReference>
<dbReference type="EMBL" id="PUBV01000024">
    <property type="protein sequence ID" value="PWB06445.1"/>
    <property type="molecule type" value="Genomic_DNA"/>
</dbReference>
<gene>
    <name evidence="2" type="ORF">C5O25_10155</name>
</gene>
<keyword evidence="2" id="KW-0238">DNA-binding</keyword>
<name>A0A2V1IRQ2_9BACT</name>
<dbReference type="InterPro" id="IPR009061">
    <property type="entry name" value="DNA-bd_dom_put_sf"/>
</dbReference>
<keyword evidence="3" id="KW-1185">Reference proteome</keyword>
<dbReference type="AlphaFoldDB" id="A0A2V1IRQ2"/>
<comment type="caution">
    <text evidence="2">The sequence shown here is derived from an EMBL/GenBank/DDBJ whole genome shotgun (WGS) entry which is preliminary data.</text>
</comment>
<dbReference type="PANTHER" id="PTHR34585:SF22">
    <property type="entry name" value="HELIX-TURN-HELIX DOMAIN-CONTAINING PROTEIN"/>
    <property type="match status" value="1"/>
</dbReference>
<evidence type="ECO:0000313" key="3">
    <source>
        <dbReference type="Proteomes" id="UP000244925"/>
    </source>
</evidence>
<dbReference type="GO" id="GO:0003677">
    <property type="term" value="F:DNA binding"/>
    <property type="evidence" value="ECO:0007669"/>
    <property type="project" value="UniProtKB-KW"/>
</dbReference>
<accession>A0A2V1IRQ2</accession>
<feature type="domain" description="Helix-turn-helix" evidence="1">
    <location>
        <begin position="40"/>
        <end position="82"/>
    </location>
</feature>
<protein>
    <submittedName>
        <fullName evidence="2">DNA-binding protein</fullName>
    </submittedName>
</protein>
<dbReference type="GeneID" id="93423601"/>
<reference evidence="3" key="1">
    <citation type="submission" date="2018-02" db="EMBL/GenBank/DDBJ databases">
        <authorList>
            <person name="Clavel T."/>
            <person name="Strowig T."/>
        </authorList>
    </citation>
    <scope>NUCLEOTIDE SEQUENCE [LARGE SCALE GENOMIC DNA]</scope>
    <source>
        <strain evidence="3">DSM 100764</strain>
    </source>
</reference>
<dbReference type="InterPro" id="IPR041657">
    <property type="entry name" value="HTH_17"/>
</dbReference>
<dbReference type="PANTHER" id="PTHR34585">
    <property type="match status" value="1"/>
</dbReference>
<dbReference type="SUPFAM" id="SSF46955">
    <property type="entry name" value="Putative DNA-binding domain"/>
    <property type="match status" value="1"/>
</dbReference>
<dbReference type="Pfam" id="PF12728">
    <property type="entry name" value="HTH_17"/>
    <property type="match status" value="1"/>
</dbReference>